<proteinExistence type="predicted"/>
<dbReference type="Proteomes" id="UP001571476">
    <property type="component" value="Unassembled WGS sequence"/>
</dbReference>
<comment type="caution">
    <text evidence="1">The sequence shown here is derived from an EMBL/GenBank/DDBJ whole genome shotgun (WGS) entry which is preliminary data.</text>
</comment>
<gene>
    <name evidence="1" type="ORF">ACEG43_17685</name>
</gene>
<accession>A0ABV4SL66</accession>
<dbReference type="EMBL" id="JBGOSP010000007">
    <property type="protein sequence ID" value="MFA3837974.1"/>
    <property type="molecule type" value="Genomic_DNA"/>
</dbReference>
<keyword evidence="2" id="KW-1185">Reference proteome</keyword>
<sequence>MRRRLREATTRETEPQGKLDALATVTAHLYYENLGLQKKASAAPGRVTALPTSGPWKE</sequence>
<protein>
    <submittedName>
        <fullName evidence="1">Uncharacterized protein</fullName>
    </submittedName>
</protein>
<reference evidence="1 2" key="1">
    <citation type="submission" date="2024-08" db="EMBL/GenBank/DDBJ databases">
        <title>Genome sequence of Streptomyces aureus CACIA-1.46HGO.</title>
        <authorList>
            <person name="Evangelista-Martinez Z."/>
        </authorList>
    </citation>
    <scope>NUCLEOTIDE SEQUENCE [LARGE SCALE GENOMIC DNA]</scope>
    <source>
        <strain evidence="1 2">CACIA-1.46HGO</strain>
    </source>
</reference>
<dbReference type="RefSeq" id="WP_372563278.1">
    <property type="nucleotide sequence ID" value="NZ_JBGOSP010000007.1"/>
</dbReference>
<evidence type="ECO:0000313" key="2">
    <source>
        <dbReference type="Proteomes" id="UP001571476"/>
    </source>
</evidence>
<organism evidence="1 2">
    <name type="scientific">Streptomyces aureus</name>
    <dbReference type="NCBI Taxonomy" id="193461"/>
    <lineage>
        <taxon>Bacteria</taxon>
        <taxon>Bacillati</taxon>
        <taxon>Actinomycetota</taxon>
        <taxon>Actinomycetes</taxon>
        <taxon>Kitasatosporales</taxon>
        <taxon>Streptomycetaceae</taxon>
        <taxon>Streptomyces</taxon>
    </lineage>
</organism>
<evidence type="ECO:0000313" key="1">
    <source>
        <dbReference type="EMBL" id="MFA3837974.1"/>
    </source>
</evidence>
<name>A0ABV4SL66_9ACTN</name>